<evidence type="ECO:0000313" key="2">
    <source>
        <dbReference type="Proteomes" id="UP001352852"/>
    </source>
</evidence>
<dbReference type="Proteomes" id="UP001352852">
    <property type="component" value="Unassembled WGS sequence"/>
</dbReference>
<accession>A0ABU7D8Q8</accession>
<gene>
    <name evidence="1" type="ORF">CHARACLAT_013360</name>
</gene>
<sequence length="127" mass="14559">MLGKQLIQNNLFEIGIPKLKKLVRKRKSELTSKQEEELNKTLKCYEKDHFLGPFVGISPEYMEMSPYIRGQNAQQLFLDDELTNLLLGKLVQLGPSSVKTFKGLVGFCGSFTRRYTCCSVLLCVHLW</sequence>
<evidence type="ECO:0000313" key="1">
    <source>
        <dbReference type="EMBL" id="MED6270736.1"/>
    </source>
</evidence>
<reference evidence="1 2" key="1">
    <citation type="submission" date="2021-06" db="EMBL/GenBank/DDBJ databases">
        <authorList>
            <person name="Palmer J.M."/>
        </authorList>
    </citation>
    <scope>NUCLEOTIDE SEQUENCE [LARGE SCALE GENOMIC DNA]</scope>
    <source>
        <strain evidence="1 2">CL_MEX2019</strain>
        <tissue evidence="1">Muscle</tissue>
    </source>
</reference>
<name>A0ABU7D8Q8_9TELE</name>
<proteinExistence type="predicted"/>
<protein>
    <submittedName>
        <fullName evidence="1">Uncharacterized protein</fullName>
    </submittedName>
</protein>
<organism evidence="1 2">
    <name type="scientific">Characodon lateralis</name>
    <dbReference type="NCBI Taxonomy" id="208331"/>
    <lineage>
        <taxon>Eukaryota</taxon>
        <taxon>Metazoa</taxon>
        <taxon>Chordata</taxon>
        <taxon>Craniata</taxon>
        <taxon>Vertebrata</taxon>
        <taxon>Euteleostomi</taxon>
        <taxon>Actinopterygii</taxon>
        <taxon>Neopterygii</taxon>
        <taxon>Teleostei</taxon>
        <taxon>Neoteleostei</taxon>
        <taxon>Acanthomorphata</taxon>
        <taxon>Ovalentaria</taxon>
        <taxon>Atherinomorphae</taxon>
        <taxon>Cyprinodontiformes</taxon>
        <taxon>Goodeidae</taxon>
        <taxon>Characodon</taxon>
    </lineage>
</organism>
<dbReference type="EMBL" id="JAHUTJ010017353">
    <property type="protein sequence ID" value="MED6270736.1"/>
    <property type="molecule type" value="Genomic_DNA"/>
</dbReference>
<comment type="caution">
    <text evidence="1">The sequence shown here is derived from an EMBL/GenBank/DDBJ whole genome shotgun (WGS) entry which is preliminary data.</text>
</comment>
<keyword evidence="2" id="KW-1185">Reference proteome</keyword>